<feature type="domain" description="Mug135-like C-terminal" evidence="3">
    <location>
        <begin position="171"/>
        <end position="230"/>
    </location>
</feature>
<name>A0AAF0AWD4_9SCHI</name>
<accession>A0AAF0AWD4</accession>
<evidence type="ECO:0000313" key="5">
    <source>
        <dbReference type="Proteomes" id="UP001212411"/>
    </source>
</evidence>
<feature type="region of interest" description="Disordered" evidence="2">
    <location>
        <begin position="248"/>
        <end position="272"/>
    </location>
</feature>
<comment type="similarity">
    <text evidence="1">Belongs to the UPF0612 family.</text>
</comment>
<reference evidence="4 5" key="1">
    <citation type="journal article" date="2023" name="G3 (Bethesda)">
        <title>A high-quality reference genome for the fission yeast Schizosaccharomyces osmophilus.</title>
        <authorList>
            <person name="Jia G.S."/>
            <person name="Zhang W.C."/>
            <person name="Liang Y."/>
            <person name="Liu X.H."/>
            <person name="Rhind N."/>
            <person name="Pidoux A."/>
            <person name="Brysch-Herzberg M."/>
            <person name="Du L.L."/>
        </authorList>
    </citation>
    <scope>NUCLEOTIDE SEQUENCE [LARGE SCALE GENOMIC DNA]</scope>
    <source>
        <strain evidence="4 5">CBS 15793</strain>
    </source>
</reference>
<dbReference type="GeneID" id="80876001"/>
<evidence type="ECO:0000259" key="3">
    <source>
        <dbReference type="Pfam" id="PF08593"/>
    </source>
</evidence>
<dbReference type="KEGG" id="som:SOMG_02520"/>
<organism evidence="4 5">
    <name type="scientific">Schizosaccharomyces osmophilus</name>
    <dbReference type="NCBI Taxonomy" id="2545709"/>
    <lineage>
        <taxon>Eukaryota</taxon>
        <taxon>Fungi</taxon>
        <taxon>Dikarya</taxon>
        <taxon>Ascomycota</taxon>
        <taxon>Taphrinomycotina</taxon>
        <taxon>Schizosaccharomycetes</taxon>
        <taxon>Schizosaccharomycetales</taxon>
        <taxon>Schizosaccharomycetaceae</taxon>
        <taxon>Schizosaccharomyces</taxon>
    </lineage>
</organism>
<evidence type="ECO:0000256" key="2">
    <source>
        <dbReference type="SAM" id="MobiDB-lite"/>
    </source>
</evidence>
<dbReference type="InterPro" id="IPR013902">
    <property type="entry name" value="Mug135-like_C"/>
</dbReference>
<dbReference type="Proteomes" id="UP001212411">
    <property type="component" value="Chromosome 2"/>
</dbReference>
<dbReference type="RefSeq" id="XP_056037730.1">
    <property type="nucleotide sequence ID" value="XM_056181312.1"/>
</dbReference>
<keyword evidence="5" id="KW-1185">Reference proteome</keyword>
<evidence type="ECO:0000256" key="1">
    <source>
        <dbReference type="ARBA" id="ARBA00005788"/>
    </source>
</evidence>
<gene>
    <name evidence="4" type="ORF">SOMG_02520</name>
</gene>
<evidence type="ECO:0000313" key="4">
    <source>
        <dbReference type="EMBL" id="WBW73487.1"/>
    </source>
</evidence>
<dbReference type="EMBL" id="CP115612">
    <property type="protein sequence ID" value="WBW73487.1"/>
    <property type="molecule type" value="Genomic_DNA"/>
</dbReference>
<dbReference type="Pfam" id="PF08593">
    <property type="entry name" value="Mug135_C"/>
    <property type="match status" value="1"/>
</dbReference>
<feature type="compositionally biased region" description="Polar residues" evidence="2">
    <location>
        <begin position="254"/>
        <end position="264"/>
    </location>
</feature>
<protein>
    <submittedName>
        <fullName evidence="4">Schizosaccharomyces specific protein</fullName>
    </submittedName>
</protein>
<dbReference type="AlphaFoldDB" id="A0AAF0AWD4"/>
<proteinExistence type="inferred from homology"/>
<sequence>MSQGLFTNPFGIPPPSDDSYASLSRFIAEFSQAIPGDQFASFANQLSSLSEALISKFRGGTRPLDNMSEIRGMFQALDEKFKNLEDGQNSLKEDMIRGQNSLKEEMIRGQNSLREGQIRLEGKLESLNSIFLANKGDVYLQCREIDSKVNKTRSSAQRSENIINRFVAKDTKPIPFVNGQEPPTELPGLKTISDVDNLNPQQLKTYTEGYGFKYDENEPQKSLKRKIADSAGFVTHQDVLYELSDSNESLRDVGNQNSAPNQRSGTRRLRHH</sequence>